<feature type="region of interest" description="Disordered" evidence="1">
    <location>
        <begin position="211"/>
        <end position="299"/>
    </location>
</feature>
<feature type="compositionally biased region" description="Low complexity" evidence="1">
    <location>
        <begin position="491"/>
        <end position="506"/>
    </location>
</feature>
<evidence type="ECO:0000256" key="1">
    <source>
        <dbReference type="SAM" id="MobiDB-lite"/>
    </source>
</evidence>
<sequence>MSDPVQEEATGTAVGDQEVIDALAPTPSPEERLGVTTRAMAKSNQEVKAQKLRDEYWKESQMFQLAISQADDYLQEQYPDKHKLRQKKKVLQTTYKELHALNDKLQAVEPSPKENEDEKSRQAQLQTIVAQVDLLFPRGPNSIASSASSVSTSASKGSMRSSQASSAAAKLARKIERMQLHVQLQSTVALEEKERVVKDIELKKSIIKKEAEERRLEEEREREERELKEEREREERKLTEEREQDERKYREEERRLKEERERDEKRLKEKREQDERRLREEERRLKEEAAIEREESEQRAKMERMRLQFKIRENDAVISTIEEFEQESRDSQTNTLYPSLTERFISNAPPNFPSLIGSGPIPPMAMAGPGATADAAPVDLSQGQFQADMAGDLSAITVDQTALLLGHRPRSGAPRLQQAGTTTDALPTTVAFSHTETGVPLATTATSLATGGGGQTDVTGFGGPLSSASTPSRPSHLFQPSNSEACGGNEAAAAAATTSQAVASAQPMNSETQCDHHQDAALPQSPSHPKKTLPPPPGLLRPEAYPFVPHVTHLNQLPTTVTSPRAP</sequence>
<dbReference type="EMBL" id="JBAMIC010000022">
    <property type="protein sequence ID" value="KAK7091112.1"/>
    <property type="molecule type" value="Genomic_DNA"/>
</dbReference>
<comment type="caution">
    <text evidence="2">The sequence shown here is derived from an EMBL/GenBank/DDBJ whole genome shotgun (WGS) entry which is preliminary data.</text>
</comment>
<organism evidence="2 3">
    <name type="scientific">Littorina saxatilis</name>
    <dbReference type="NCBI Taxonomy" id="31220"/>
    <lineage>
        <taxon>Eukaryota</taxon>
        <taxon>Metazoa</taxon>
        <taxon>Spiralia</taxon>
        <taxon>Lophotrochozoa</taxon>
        <taxon>Mollusca</taxon>
        <taxon>Gastropoda</taxon>
        <taxon>Caenogastropoda</taxon>
        <taxon>Littorinimorpha</taxon>
        <taxon>Littorinoidea</taxon>
        <taxon>Littorinidae</taxon>
        <taxon>Littorina</taxon>
    </lineage>
</organism>
<keyword evidence="3" id="KW-1185">Reference proteome</keyword>
<accession>A0AAN9G196</accession>
<evidence type="ECO:0000313" key="2">
    <source>
        <dbReference type="EMBL" id="KAK7091112.1"/>
    </source>
</evidence>
<feature type="compositionally biased region" description="Gly residues" evidence="1">
    <location>
        <begin position="450"/>
        <end position="463"/>
    </location>
</feature>
<protein>
    <submittedName>
        <fullName evidence="2">Uncharacterized protein</fullName>
    </submittedName>
</protein>
<feature type="region of interest" description="Disordered" evidence="1">
    <location>
        <begin position="445"/>
        <end position="546"/>
    </location>
</feature>
<evidence type="ECO:0000313" key="3">
    <source>
        <dbReference type="Proteomes" id="UP001374579"/>
    </source>
</evidence>
<feature type="compositionally biased region" description="Polar residues" evidence="1">
    <location>
        <begin position="466"/>
        <end position="484"/>
    </location>
</feature>
<gene>
    <name evidence="2" type="ORF">V1264_008841</name>
</gene>
<feature type="region of interest" description="Disordered" evidence="1">
    <location>
        <begin position="140"/>
        <end position="171"/>
    </location>
</feature>
<dbReference type="Proteomes" id="UP001374579">
    <property type="component" value="Unassembled WGS sequence"/>
</dbReference>
<feature type="compositionally biased region" description="Basic and acidic residues" evidence="1">
    <location>
        <begin position="111"/>
        <end position="121"/>
    </location>
</feature>
<dbReference type="AlphaFoldDB" id="A0AAN9G196"/>
<proteinExistence type="predicted"/>
<feature type="region of interest" description="Disordered" evidence="1">
    <location>
        <begin position="104"/>
        <end position="124"/>
    </location>
</feature>
<name>A0AAN9G196_9CAEN</name>
<reference evidence="2 3" key="1">
    <citation type="submission" date="2024-02" db="EMBL/GenBank/DDBJ databases">
        <title>Chromosome-scale genome assembly of the rough periwinkle Littorina saxatilis.</title>
        <authorList>
            <person name="De Jode A."/>
            <person name="Faria R."/>
            <person name="Formenti G."/>
            <person name="Sims Y."/>
            <person name="Smith T.P."/>
            <person name="Tracey A."/>
            <person name="Wood J.M.D."/>
            <person name="Zagrodzka Z.B."/>
            <person name="Johannesson K."/>
            <person name="Butlin R.K."/>
            <person name="Leder E.H."/>
        </authorList>
    </citation>
    <scope>NUCLEOTIDE SEQUENCE [LARGE SCALE GENOMIC DNA]</scope>
    <source>
        <strain evidence="2">Snail1</strain>
        <tissue evidence="2">Muscle</tissue>
    </source>
</reference>
<feature type="compositionally biased region" description="Low complexity" evidence="1">
    <location>
        <begin position="142"/>
        <end position="170"/>
    </location>
</feature>